<evidence type="ECO:0000313" key="3">
    <source>
        <dbReference type="Proteomes" id="UP000823561"/>
    </source>
</evidence>
<dbReference type="EMBL" id="JADWDJ010000013">
    <property type="protein sequence ID" value="KAG5270981.1"/>
    <property type="molecule type" value="Genomic_DNA"/>
</dbReference>
<dbReference type="SUPFAM" id="SSF49899">
    <property type="entry name" value="Concanavalin A-like lectins/glucanases"/>
    <property type="match status" value="1"/>
</dbReference>
<evidence type="ECO:0000313" key="2">
    <source>
        <dbReference type="EMBL" id="KAG5270981.1"/>
    </source>
</evidence>
<dbReference type="GO" id="GO:0016020">
    <property type="term" value="C:membrane"/>
    <property type="evidence" value="ECO:0007669"/>
    <property type="project" value="InterPro"/>
</dbReference>
<feature type="domain" description="MAM" evidence="1">
    <location>
        <begin position="9"/>
        <end position="180"/>
    </location>
</feature>
<dbReference type="AlphaFoldDB" id="A0AAV6GBR3"/>
<dbReference type="InterPro" id="IPR051560">
    <property type="entry name" value="MAM_domain-containing"/>
</dbReference>
<dbReference type="SUPFAM" id="SSF49599">
    <property type="entry name" value="TRAF domain-like"/>
    <property type="match status" value="1"/>
</dbReference>
<dbReference type="CDD" id="cd06263">
    <property type="entry name" value="MAM"/>
    <property type="match status" value="1"/>
</dbReference>
<dbReference type="PANTHER" id="PTHR23282:SF101">
    <property type="entry name" value="MAM DOMAIN-CONTAINING PROTEIN"/>
    <property type="match status" value="1"/>
</dbReference>
<dbReference type="InterPro" id="IPR013320">
    <property type="entry name" value="ConA-like_dom_sf"/>
</dbReference>
<dbReference type="Gene3D" id="2.60.120.200">
    <property type="match status" value="1"/>
</dbReference>
<dbReference type="SMART" id="SM00137">
    <property type="entry name" value="MAM"/>
    <property type="match status" value="1"/>
</dbReference>
<keyword evidence="3" id="KW-1185">Reference proteome</keyword>
<gene>
    <name evidence="2" type="ORF">AALO_G00174530</name>
</gene>
<dbReference type="PROSITE" id="PS50060">
    <property type="entry name" value="MAM_2"/>
    <property type="match status" value="1"/>
</dbReference>
<comment type="caution">
    <text evidence="2">The sequence shown here is derived from an EMBL/GenBank/DDBJ whole genome shotgun (WGS) entry which is preliminary data.</text>
</comment>
<dbReference type="InterPro" id="IPR000998">
    <property type="entry name" value="MAM_dom"/>
</dbReference>
<dbReference type="PANTHER" id="PTHR23282">
    <property type="entry name" value="APICAL ENDOSOMAL GLYCOPROTEIN PRECURSOR"/>
    <property type="match status" value="1"/>
</dbReference>
<dbReference type="Gene3D" id="2.60.210.10">
    <property type="entry name" value="Apoptosis, Tumor Necrosis Factor Receptor Associated Protein 2, Chain A"/>
    <property type="match status" value="1"/>
</dbReference>
<protein>
    <recommendedName>
        <fullName evidence="1">MAM domain-containing protein</fullName>
    </recommendedName>
</protein>
<dbReference type="Proteomes" id="UP000823561">
    <property type="component" value="Chromosome 13"/>
</dbReference>
<proteinExistence type="predicted"/>
<dbReference type="InterPro" id="IPR008974">
    <property type="entry name" value="TRAF-like"/>
</dbReference>
<dbReference type="Pfam" id="PF00629">
    <property type="entry name" value="MAM"/>
    <property type="match status" value="1"/>
</dbReference>
<name>A0AAV6GBR3_9TELE</name>
<accession>A0AAV6GBR3</accession>
<organism evidence="2 3">
    <name type="scientific">Alosa alosa</name>
    <name type="common">allis shad</name>
    <dbReference type="NCBI Taxonomy" id="278164"/>
    <lineage>
        <taxon>Eukaryota</taxon>
        <taxon>Metazoa</taxon>
        <taxon>Chordata</taxon>
        <taxon>Craniata</taxon>
        <taxon>Vertebrata</taxon>
        <taxon>Euteleostomi</taxon>
        <taxon>Actinopterygii</taxon>
        <taxon>Neopterygii</taxon>
        <taxon>Teleostei</taxon>
        <taxon>Clupei</taxon>
        <taxon>Clupeiformes</taxon>
        <taxon>Clupeoidei</taxon>
        <taxon>Clupeidae</taxon>
        <taxon>Alosa</taxon>
    </lineage>
</organism>
<evidence type="ECO:0000259" key="1">
    <source>
        <dbReference type="PROSITE" id="PS50060"/>
    </source>
</evidence>
<reference evidence="2" key="1">
    <citation type="submission" date="2020-10" db="EMBL/GenBank/DDBJ databases">
        <title>Chromosome-scale genome assembly of the Allis shad, Alosa alosa.</title>
        <authorList>
            <person name="Margot Z."/>
            <person name="Christophe K."/>
            <person name="Cabau C."/>
            <person name="Louis A."/>
            <person name="Berthelot C."/>
            <person name="Parey E."/>
            <person name="Roest Crollius H."/>
            <person name="Montfort J."/>
            <person name="Robinson-Rechavi M."/>
            <person name="Bucao C."/>
            <person name="Bouchez O."/>
            <person name="Gislard M."/>
            <person name="Lluch J."/>
            <person name="Milhes M."/>
            <person name="Lampietro C."/>
            <person name="Lopez Roques C."/>
            <person name="Donnadieu C."/>
            <person name="Braasch I."/>
            <person name="Desvignes T."/>
            <person name="Postlethwait J."/>
            <person name="Bobe J."/>
            <person name="Guiguen Y."/>
        </authorList>
    </citation>
    <scope>NUCLEOTIDE SEQUENCE</scope>
    <source>
        <strain evidence="2">M-15738</strain>
        <tissue evidence="2">Blood</tissue>
    </source>
</reference>
<sequence length="228" mass="26577">MDESISFLDHCSFDDDKSMCDMRLCFRRSQGWRRESRVARGPQSDHTHLDTDSQGTGFFMHFSTKRGRVGHSARLQTRRMTPRRSCKVQCLELFYYHSGSWSDQLNIWIREFDGVNDTEGTRRLMSRIQGSPADYWQLHHVPLNATKTFQVELEAIKGGGSSKGGFSVDDLNLSETECPNHTWQISNFEEKLNVSANSFLLSPKYYSEDGYRYQIMIRLKIILEYLYD</sequence>